<reference evidence="3 4" key="1">
    <citation type="submission" date="2024-02" db="EMBL/GenBank/DDBJ databases">
        <title>Chromosome-scale genome assembly of the rough periwinkle Littorina saxatilis.</title>
        <authorList>
            <person name="De Jode A."/>
            <person name="Faria R."/>
            <person name="Formenti G."/>
            <person name="Sims Y."/>
            <person name="Smith T.P."/>
            <person name="Tracey A."/>
            <person name="Wood J.M.D."/>
            <person name="Zagrodzka Z.B."/>
            <person name="Johannesson K."/>
            <person name="Butlin R.K."/>
            <person name="Leder E.H."/>
        </authorList>
    </citation>
    <scope>NUCLEOTIDE SEQUENCE [LARGE SCALE GENOMIC DNA]</scope>
    <source>
        <strain evidence="3">Snail1</strain>
        <tissue evidence="3">Muscle</tissue>
    </source>
</reference>
<dbReference type="PANTHER" id="PTHR47526">
    <property type="entry name" value="ATP-DEPENDENT DNA HELICASE"/>
    <property type="match status" value="1"/>
</dbReference>
<evidence type="ECO:0000259" key="2">
    <source>
        <dbReference type="PROSITE" id="PS50966"/>
    </source>
</evidence>
<keyword evidence="1" id="KW-0862">Zinc</keyword>
<dbReference type="AlphaFoldDB" id="A0AAN9B9C7"/>
<protein>
    <recommendedName>
        <fullName evidence="2">SWIM-type domain-containing protein</fullName>
    </recommendedName>
</protein>
<proteinExistence type="predicted"/>
<gene>
    <name evidence="3" type="ORF">V1264_020101</name>
</gene>
<dbReference type="Proteomes" id="UP001374579">
    <property type="component" value="Unassembled WGS sequence"/>
</dbReference>
<keyword evidence="1" id="KW-0863">Zinc-finger</keyword>
<evidence type="ECO:0000313" key="4">
    <source>
        <dbReference type="Proteomes" id="UP001374579"/>
    </source>
</evidence>
<dbReference type="GO" id="GO:0008270">
    <property type="term" value="F:zinc ion binding"/>
    <property type="evidence" value="ECO:0007669"/>
    <property type="project" value="UniProtKB-KW"/>
</dbReference>
<evidence type="ECO:0000313" key="3">
    <source>
        <dbReference type="EMBL" id="KAK7101771.1"/>
    </source>
</evidence>
<comment type="caution">
    <text evidence="3">The sequence shown here is derived from an EMBL/GenBank/DDBJ whole genome shotgun (WGS) entry which is preliminary data.</text>
</comment>
<keyword evidence="4" id="KW-1185">Reference proteome</keyword>
<organism evidence="3 4">
    <name type="scientific">Littorina saxatilis</name>
    <dbReference type="NCBI Taxonomy" id="31220"/>
    <lineage>
        <taxon>Eukaryota</taxon>
        <taxon>Metazoa</taxon>
        <taxon>Spiralia</taxon>
        <taxon>Lophotrochozoa</taxon>
        <taxon>Mollusca</taxon>
        <taxon>Gastropoda</taxon>
        <taxon>Caenogastropoda</taxon>
        <taxon>Littorinimorpha</taxon>
        <taxon>Littorinoidea</taxon>
        <taxon>Littorinidae</taxon>
        <taxon>Littorina</taxon>
    </lineage>
</organism>
<keyword evidence="1" id="KW-0479">Metal-binding</keyword>
<evidence type="ECO:0000256" key="1">
    <source>
        <dbReference type="PROSITE-ProRule" id="PRU00325"/>
    </source>
</evidence>
<sequence>MEKQRPGEKRKYSERLLPEERRRYHQKILEIDGNDPYDIPTRCWSANPDDLPELSYINIVNYFVLGKSAYTCEQLKAYKSLDSYRLFVSGWVRDVKCYRPDGCQNSVISAKVLHSQRLNEPALSPWIIATSDGNILSAHCTCMAGVGETCTHVGALAFAVNTCTHILRSELPALVSRLIGRCLKVFAESHLSLPT</sequence>
<dbReference type="InterPro" id="IPR007527">
    <property type="entry name" value="Znf_SWIM"/>
</dbReference>
<accession>A0AAN9B9C7</accession>
<dbReference type="EMBL" id="JBAMIC010000010">
    <property type="protein sequence ID" value="KAK7101771.1"/>
    <property type="molecule type" value="Genomic_DNA"/>
</dbReference>
<dbReference type="PANTHER" id="PTHR47526:SF4">
    <property type="entry name" value="SWIM-TYPE DOMAIN-CONTAINING PROTEIN"/>
    <property type="match status" value="1"/>
</dbReference>
<name>A0AAN9B9C7_9CAEN</name>
<feature type="domain" description="SWIM-type" evidence="2">
    <location>
        <begin position="125"/>
        <end position="161"/>
    </location>
</feature>
<dbReference type="PROSITE" id="PS50966">
    <property type="entry name" value="ZF_SWIM"/>
    <property type="match status" value="1"/>
</dbReference>